<dbReference type="OrthoDB" id="287932at2"/>
<dbReference type="RefSeq" id="WP_138579430.1">
    <property type="nucleotide sequence ID" value="NZ_CP040818.1"/>
</dbReference>
<keyword evidence="2" id="KW-0560">Oxidoreductase</keyword>
<dbReference type="Proteomes" id="UP000305888">
    <property type="component" value="Chromosome"/>
</dbReference>
<dbReference type="InterPro" id="IPR007138">
    <property type="entry name" value="ABM_dom"/>
</dbReference>
<keyword evidence="2" id="KW-0503">Monooxygenase</keyword>
<evidence type="ECO:0000313" key="2">
    <source>
        <dbReference type="EMBL" id="QDL90997.1"/>
    </source>
</evidence>
<keyword evidence="3" id="KW-1185">Reference proteome</keyword>
<dbReference type="Pfam" id="PF03992">
    <property type="entry name" value="ABM"/>
    <property type="match status" value="1"/>
</dbReference>
<gene>
    <name evidence="2" type="ORF">FDP22_03835</name>
</gene>
<dbReference type="AlphaFoldDB" id="A0A5B8FGG3"/>
<dbReference type="KEGG" id="ppru:FDP22_03835"/>
<dbReference type="GO" id="GO:0004497">
    <property type="term" value="F:monooxygenase activity"/>
    <property type="evidence" value="ECO:0007669"/>
    <property type="project" value="UniProtKB-KW"/>
</dbReference>
<sequence>MSEIIHLVATLVARPGQEAALQAALTGILAPVRAEPGCLRYDLHRDRDDPARFVMLEIWADAAALEAHGKAAAFTELAARFDELLMTSPDLRRLEHLA</sequence>
<protein>
    <submittedName>
        <fullName evidence="2">Antibiotic biosynthesis monooxygenase</fullName>
    </submittedName>
</protein>
<feature type="domain" description="ABM" evidence="1">
    <location>
        <begin position="5"/>
        <end position="94"/>
    </location>
</feature>
<dbReference type="Gene3D" id="3.30.70.100">
    <property type="match status" value="1"/>
</dbReference>
<proteinExistence type="predicted"/>
<dbReference type="PROSITE" id="PS51725">
    <property type="entry name" value="ABM"/>
    <property type="match status" value="1"/>
</dbReference>
<accession>A0A5B8FGG3</accession>
<dbReference type="PANTHER" id="PTHR33336">
    <property type="entry name" value="QUINOL MONOOXYGENASE YGIN-RELATED"/>
    <property type="match status" value="1"/>
</dbReference>
<dbReference type="SUPFAM" id="SSF54909">
    <property type="entry name" value="Dimeric alpha+beta barrel"/>
    <property type="match status" value="1"/>
</dbReference>
<organism evidence="2 3">
    <name type="scientific">Paroceanicella profunda</name>
    <dbReference type="NCBI Taxonomy" id="2579971"/>
    <lineage>
        <taxon>Bacteria</taxon>
        <taxon>Pseudomonadati</taxon>
        <taxon>Pseudomonadota</taxon>
        <taxon>Alphaproteobacteria</taxon>
        <taxon>Rhodobacterales</taxon>
        <taxon>Paracoccaceae</taxon>
        <taxon>Paroceanicella</taxon>
    </lineage>
</organism>
<dbReference type="InterPro" id="IPR050744">
    <property type="entry name" value="AI-2_Isomerase_LsrG"/>
</dbReference>
<evidence type="ECO:0000313" key="3">
    <source>
        <dbReference type="Proteomes" id="UP000305888"/>
    </source>
</evidence>
<dbReference type="EMBL" id="CP040818">
    <property type="protein sequence ID" value="QDL90997.1"/>
    <property type="molecule type" value="Genomic_DNA"/>
</dbReference>
<evidence type="ECO:0000259" key="1">
    <source>
        <dbReference type="PROSITE" id="PS51725"/>
    </source>
</evidence>
<name>A0A5B8FGG3_9RHOB</name>
<dbReference type="GO" id="GO:0005829">
    <property type="term" value="C:cytosol"/>
    <property type="evidence" value="ECO:0007669"/>
    <property type="project" value="TreeGrafter"/>
</dbReference>
<reference evidence="2 3" key="1">
    <citation type="submission" date="2019-06" db="EMBL/GenBank/DDBJ databases">
        <title>Genome sequence of Rhodobacteraceae bacterium D4M1.</title>
        <authorList>
            <person name="Cao J."/>
        </authorList>
    </citation>
    <scope>NUCLEOTIDE SEQUENCE [LARGE SCALE GENOMIC DNA]</scope>
    <source>
        <strain evidence="2 3">D4M1</strain>
    </source>
</reference>
<dbReference type="PANTHER" id="PTHR33336:SF3">
    <property type="entry name" value="ABM DOMAIN-CONTAINING PROTEIN"/>
    <property type="match status" value="1"/>
</dbReference>
<dbReference type="InterPro" id="IPR011008">
    <property type="entry name" value="Dimeric_a/b-barrel"/>
</dbReference>